<reference evidence="2 3" key="1">
    <citation type="submission" date="2016-10" db="EMBL/GenBank/DDBJ databases">
        <authorList>
            <person name="de Groot N.N."/>
        </authorList>
    </citation>
    <scope>NUCLEOTIDE SEQUENCE [LARGE SCALE GENOMIC DNA]</scope>
    <source>
        <strain evidence="2 3">DSM 23142</strain>
    </source>
</reference>
<accession>A0A1G7Z3F0</accession>
<feature type="transmembrane region" description="Helical" evidence="1">
    <location>
        <begin position="56"/>
        <end position="82"/>
    </location>
</feature>
<name>A0A1G7Z3F0_9MICO</name>
<organism evidence="2 3">
    <name type="scientific">Microbacterium pygmaeum</name>
    <dbReference type="NCBI Taxonomy" id="370764"/>
    <lineage>
        <taxon>Bacteria</taxon>
        <taxon>Bacillati</taxon>
        <taxon>Actinomycetota</taxon>
        <taxon>Actinomycetes</taxon>
        <taxon>Micrococcales</taxon>
        <taxon>Microbacteriaceae</taxon>
        <taxon>Microbacterium</taxon>
    </lineage>
</organism>
<feature type="transmembrane region" description="Helical" evidence="1">
    <location>
        <begin position="116"/>
        <end position="137"/>
    </location>
</feature>
<dbReference type="OrthoDB" id="5074775at2"/>
<keyword evidence="1" id="KW-0472">Membrane</keyword>
<keyword evidence="3" id="KW-1185">Reference proteome</keyword>
<dbReference type="Proteomes" id="UP000199009">
    <property type="component" value="Chromosome I"/>
</dbReference>
<evidence type="ECO:0000313" key="3">
    <source>
        <dbReference type="Proteomes" id="UP000199009"/>
    </source>
</evidence>
<dbReference type="STRING" id="370764.SAMN04489810_1937"/>
<keyword evidence="1" id="KW-1133">Transmembrane helix</keyword>
<gene>
    <name evidence="2" type="ORF">SAMN04489810_1937</name>
</gene>
<dbReference type="RefSeq" id="WP_091489160.1">
    <property type="nucleotide sequence ID" value="NZ_LT629692.1"/>
</dbReference>
<proteinExistence type="predicted"/>
<evidence type="ECO:0000256" key="1">
    <source>
        <dbReference type="SAM" id="Phobius"/>
    </source>
</evidence>
<feature type="transmembrane region" description="Helical" evidence="1">
    <location>
        <begin position="144"/>
        <end position="167"/>
    </location>
</feature>
<evidence type="ECO:0000313" key="2">
    <source>
        <dbReference type="EMBL" id="SDH03157.1"/>
    </source>
</evidence>
<sequence length="180" mass="17896">MSEPVGPPPPAPHHVYAPPAGYAPPPQGYGPWTPQQIPPMPAVPPARAAGGSALGIVAFVLGLIAAVGASIVAAVAGFQIGIGTGDQLATQLAPAGADFDFALLSPVRAWVLLAEVSFWVGTVLGVWAIVQGIVAIAKNRGRGWGITAVVIAVAGPVIYGVALWGLFATGIASSATPLGA</sequence>
<dbReference type="AlphaFoldDB" id="A0A1G7Z3F0"/>
<protein>
    <submittedName>
        <fullName evidence="2">Uncharacterized protein</fullName>
    </submittedName>
</protein>
<keyword evidence="1" id="KW-0812">Transmembrane</keyword>
<dbReference type="EMBL" id="LT629692">
    <property type="protein sequence ID" value="SDH03157.1"/>
    <property type="molecule type" value="Genomic_DNA"/>
</dbReference>